<keyword evidence="2" id="KW-1185">Reference proteome</keyword>
<evidence type="ECO:0000313" key="1">
    <source>
        <dbReference type="EMBL" id="KRX35535.1"/>
    </source>
</evidence>
<dbReference type="AlphaFoldDB" id="A0A0V0T922"/>
<organism evidence="1 2">
    <name type="scientific">Trichinella murrelli</name>
    <dbReference type="NCBI Taxonomy" id="144512"/>
    <lineage>
        <taxon>Eukaryota</taxon>
        <taxon>Metazoa</taxon>
        <taxon>Ecdysozoa</taxon>
        <taxon>Nematoda</taxon>
        <taxon>Enoplea</taxon>
        <taxon>Dorylaimia</taxon>
        <taxon>Trichinellida</taxon>
        <taxon>Trichinellidae</taxon>
        <taxon>Trichinella</taxon>
    </lineage>
</organism>
<name>A0A0V0T922_9BILA</name>
<sequence>MTKLADTVLVRFFHRVIDAFIAIRRRPVLTFAFPFRSVPRFPDGIATTKPQAKSIYFIRQSENQDRRRCKHEHASGNLPTLMETTITGSFSFLRLHFLQERSHQLGPCPLQPVLFHEGEHLSMVRNEHRLITTQKPTTIAHTTVRRSL</sequence>
<dbReference type="Proteomes" id="UP000055048">
    <property type="component" value="Unassembled WGS sequence"/>
</dbReference>
<protein>
    <submittedName>
        <fullName evidence="1">Uncharacterized protein</fullName>
    </submittedName>
</protein>
<reference evidence="1 2" key="1">
    <citation type="submission" date="2015-01" db="EMBL/GenBank/DDBJ databases">
        <title>Evolution of Trichinella species and genotypes.</title>
        <authorList>
            <person name="Korhonen P.K."/>
            <person name="Edoardo P."/>
            <person name="Giuseppe L.R."/>
            <person name="Gasser R.B."/>
        </authorList>
    </citation>
    <scope>NUCLEOTIDE SEQUENCE [LARGE SCALE GENOMIC DNA]</scope>
    <source>
        <strain evidence="1">ISS417</strain>
    </source>
</reference>
<comment type="caution">
    <text evidence="1">The sequence shown here is derived from an EMBL/GenBank/DDBJ whole genome shotgun (WGS) entry which is preliminary data.</text>
</comment>
<accession>A0A0V0T922</accession>
<dbReference type="EMBL" id="JYDJ01000431">
    <property type="protein sequence ID" value="KRX35535.1"/>
    <property type="molecule type" value="Genomic_DNA"/>
</dbReference>
<gene>
    <name evidence="1" type="ORF">T05_7370</name>
</gene>
<proteinExistence type="predicted"/>
<evidence type="ECO:0000313" key="2">
    <source>
        <dbReference type="Proteomes" id="UP000055048"/>
    </source>
</evidence>